<keyword evidence="15" id="KW-1185">Reference proteome</keyword>
<evidence type="ECO:0000313" key="15">
    <source>
        <dbReference type="Proteomes" id="UP000242875"/>
    </source>
</evidence>
<accession>A0A261Y024</accession>
<keyword evidence="10" id="KW-0539">Nucleus</keyword>
<feature type="coiled-coil region" evidence="13">
    <location>
        <begin position="83"/>
        <end position="213"/>
    </location>
</feature>
<keyword evidence="13" id="KW-0175">Coiled coil</keyword>
<reference evidence="14 15" key="1">
    <citation type="journal article" date="2017" name="Mycologia">
        <title>Bifiguratus adelaidae, gen. et sp. nov., a new member of Mucoromycotina in endophytic and soil-dwelling habitats.</title>
        <authorList>
            <person name="Torres-Cruz T.J."/>
            <person name="Billingsley Tobias T.L."/>
            <person name="Almatruk M."/>
            <person name="Hesse C."/>
            <person name="Kuske C.R."/>
            <person name="Desiro A."/>
            <person name="Benucci G.M."/>
            <person name="Bonito G."/>
            <person name="Stajich J.E."/>
            <person name="Dunlap C."/>
            <person name="Arnold A.E."/>
            <person name="Porras-Alfaro A."/>
        </authorList>
    </citation>
    <scope>NUCLEOTIDE SEQUENCE [LARGE SCALE GENOMIC DNA]</scope>
    <source>
        <strain evidence="14 15">AZ0501</strain>
    </source>
</reference>
<evidence type="ECO:0000256" key="2">
    <source>
        <dbReference type="ARBA" id="ARBA00004186"/>
    </source>
</evidence>
<dbReference type="PANTHER" id="PTHR28262:SF1">
    <property type="entry name" value="DASH COMPLEX SUBUNIT SPC19"/>
    <property type="match status" value="1"/>
</dbReference>
<keyword evidence="7" id="KW-0963">Cytoplasm</keyword>
<evidence type="ECO:0000256" key="13">
    <source>
        <dbReference type="SAM" id="Coils"/>
    </source>
</evidence>
<evidence type="ECO:0000256" key="10">
    <source>
        <dbReference type="ARBA" id="ARBA00023242"/>
    </source>
</evidence>
<evidence type="ECO:0000256" key="5">
    <source>
        <dbReference type="ARBA" id="ARBA00016329"/>
    </source>
</evidence>
<evidence type="ECO:0000256" key="6">
    <source>
        <dbReference type="ARBA" id="ARBA00022454"/>
    </source>
</evidence>
<sequence>MQGSESEGFRPPSALDRSVYHLHTSLTTLHSCITALNQSTQDLPRLNHLLRFKRKYEVITEDDIGSARSQLATEVRPELEKLLNKAEDLLWQLDKDSQLLEKKIEAQEESLNVLKMGNDSAEEQNAKKAEATVAEQIKVLKRLKQRKETLRKSVEEKMEQHRHLLQDNKRIEAEKQAKSAQISKERSNQAVTTQSIRSQRNVLQRELTNLESQLTERRAILREKEASRSFIKEHENQVSVGDTLSASGNETEEKVINTDKWQLYPDQLRLLISIKDVCASGNLKGSTENLDALEKILRKYFIQSQKDRDLISSEILPERHTWKQHAVTQMKIMSKLLFPEGNIGITIGRMFEILLAKLDLVAIEKGLGASILNKASRLVFARASLNVELQEFPPSQEGRHHLQQVIRILSDIGLIETVMEVPDDNGTDGEALENTSATMMIRVKSVTPVLA</sequence>
<keyword evidence="9" id="KW-0206">Cytoskeleton</keyword>
<evidence type="ECO:0000256" key="11">
    <source>
        <dbReference type="ARBA" id="ARBA00023328"/>
    </source>
</evidence>
<name>A0A261Y024_9FUNG</name>
<dbReference type="PANTHER" id="PTHR28262">
    <property type="entry name" value="DASH COMPLEX SUBUNIT SPC19"/>
    <property type="match status" value="1"/>
</dbReference>
<comment type="similarity">
    <text evidence="4">Belongs to the DASH complex SPC19 family.</text>
</comment>
<evidence type="ECO:0000256" key="9">
    <source>
        <dbReference type="ARBA" id="ARBA00023212"/>
    </source>
</evidence>
<dbReference type="InterPro" id="IPR013251">
    <property type="entry name" value="DASH_Spc19"/>
</dbReference>
<evidence type="ECO:0000256" key="1">
    <source>
        <dbReference type="ARBA" id="ARBA00004123"/>
    </source>
</evidence>
<keyword evidence="8" id="KW-0995">Kinetochore</keyword>
<evidence type="ECO:0000256" key="12">
    <source>
        <dbReference type="ARBA" id="ARBA00032583"/>
    </source>
</evidence>
<evidence type="ECO:0000256" key="7">
    <source>
        <dbReference type="ARBA" id="ARBA00022490"/>
    </source>
</evidence>
<dbReference type="GO" id="GO:0008608">
    <property type="term" value="P:attachment of spindle microtubules to kinetochore"/>
    <property type="evidence" value="ECO:0007669"/>
    <property type="project" value="InterPro"/>
</dbReference>
<keyword evidence="6" id="KW-0158">Chromosome</keyword>
<dbReference type="GO" id="GO:0005876">
    <property type="term" value="C:spindle microtubule"/>
    <property type="evidence" value="ECO:0007669"/>
    <property type="project" value="InterPro"/>
</dbReference>
<evidence type="ECO:0000256" key="4">
    <source>
        <dbReference type="ARBA" id="ARBA00008952"/>
    </source>
</evidence>
<comment type="subcellular location">
    <subcellularLocation>
        <location evidence="3">Chromosome</location>
        <location evidence="3">Centromere</location>
        <location evidence="3">Kinetochore</location>
    </subcellularLocation>
    <subcellularLocation>
        <location evidence="2">Cytoplasm</location>
        <location evidence="2">Cytoskeleton</location>
        <location evidence="2">Spindle</location>
    </subcellularLocation>
    <subcellularLocation>
        <location evidence="1">Nucleus</location>
    </subcellularLocation>
</comment>
<dbReference type="Proteomes" id="UP000242875">
    <property type="component" value="Unassembled WGS sequence"/>
</dbReference>
<keyword evidence="11" id="KW-0137">Centromere</keyword>
<proteinExistence type="inferred from homology"/>
<dbReference type="AlphaFoldDB" id="A0A261Y024"/>
<evidence type="ECO:0000256" key="8">
    <source>
        <dbReference type="ARBA" id="ARBA00022838"/>
    </source>
</evidence>
<protein>
    <recommendedName>
        <fullName evidence="5">DASH complex subunit SPC19</fullName>
    </recommendedName>
    <alternativeName>
        <fullName evidence="12">Outer kinetochore protein SPC19</fullName>
    </alternativeName>
</protein>
<dbReference type="EMBL" id="MVBO01000060">
    <property type="protein sequence ID" value="OZJ03970.1"/>
    <property type="molecule type" value="Genomic_DNA"/>
</dbReference>
<gene>
    <name evidence="14" type="ORF">BZG36_03239</name>
</gene>
<dbReference type="GO" id="GO:0042729">
    <property type="term" value="C:DASH complex"/>
    <property type="evidence" value="ECO:0007669"/>
    <property type="project" value="InterPro"/>
</dbReference>
<dbReference type="OrthoDB" id="5390at2759"/>
<evidence type="ECO:0000313" key="14">
    <source>
        <dbReference type="EMBL" id="OZJ03970.1"/>
    </source>
</evidence>
<evidence type="ECO:0000256" key="3">
    <source>
        <dbReference type="ARBA" id="ARBA00004629"/>
    </source>
</evidence>
<organism evidence="14 15">
    <name type="scientific">Bifiguratus adelaidae</name>
    <dbReference type="NCBI Taxonomy" id="1938954"/>
    <lineage>
        <taxon>Eukaryota</taxon>
        <taxon>Fungi</taxon>
        <taxon>Fungi incertae sedis</taxon>
        <taxon>Mucoromycota</taxon>
        <taxon>Mucoromycotina</taxon>
        <taxon>Endogonomycetes</taxon>
        <taxon>Endogonales</taxon>
        <taxon>Endogonales incertae sedis</taxon>
        <taxon>Bifiguratus</taxon>
    </lineage>
</organism>
<dbReference type="Pfam" id="PF08287">
    <property type="entry name" value="DASH_Spc19"/>
    <property type="match status" value="1"/>
</dbReference>
<comment type="caution">
    <text evidence="14">The sequence shown here is derived from an EMBL/GenBank/DDBJ whole genome shotgun (WGS) entry which is preliminary data.</text>
</comment>